<gene>
    <name evidence="1" type="ORF">PBRASI_LOCUS5186</name>
</gene>
<evidence type="ECO:0000313" key="1">
    <source>
        <dbReference type="EMBL" id="CAG8552944.1"/>
    </source>
</evidence>
<protein>
    <submittedName>
        <fullName evidence="1">10324_t:CDS:1</fullName>
    </submittedName>
</protein>
<dbReference type="AlphaFoldDB" id="A0A9N9B6M0"/>
<evidence type="ECO:0000313" key="2">
    <source>
        <dbReference type="Proteomes" id="UP000789739"/>
    </source>
</evidence>
<comment type="caution">
    <text evidence="1">The sequence shown here is derived from an EMBL/GenBank/DDBJ whole genome shotgun (WGS) entry which is preliminary data.</text>
</comment>
<dbReference type="OrthoDB" id="2305733at2759"/>
<accession>A0A9N9B6M0</accession>
<keyword evidence="2" id="KW-1185">Reference proteome</keyword>
<name>A0A9N9B6M0_9GLOM</name>
<dbReference type="EMBL" id="CAJVPI010000588">
    <property type="protein sequence ID" value="CAG8552944.1"/>
    <property type="molecule type" value="Genomic_DNA"/>
</dbReference>
<reference evidence="1" key="1">
    <citation type="submission" date="2021-06" db="EMBL/GenBank/DDBJ databases">
        <authorList>
            <person name="Kallberg Y."/>
            <person name="Tangrot J."/>
            <person name="Rosling A."/>
        </authorList>
    </citation>
    <scope>NUCLEOTIDE SEQUENCE</scope>
    <source>
        <strain evidence="1">BR232B</strain>
    </source>
</reference>
<organism evidence="1 2">
    <name type="scientific">Paraglomus brasilianum</name>
    <dbReference type="NCBI Taxonomy" id="144538"/>
    <lineage>
        <taxon>Eukaryota</taxon>
        <taxon>Fungi</taxon>
        <taxon>Fungi incertae sedis</taxon>
        <taxon>Mucoromycota</taxon>
        <taxon>Glomeromycotina</taxon>
        <taxon>Glomeromycetes</taxon>
        <taxon>Paraglomerales</taxon>
        <taxon>Paraglomeraceae</taxon>
        <taxon>Paraglomus</taxon>
    </lineage>
</organism>
<sequence length="165" mass="19486">MVSYLQRIDKEKRKCWKERYACSDHPEDVLRNDLINRIHTMYPEFKYLRDFEWKVDNGFSNRQKGELIFGSDYGIYLIIETKYLNLGTDETAQVFTQNDQLISVREQARKYKEIAAKRFCAEAVKIIGATFTNEDNRIHFLDGDEEIAKEPLKASFDCKVPQPIF</sequence>
<dbReference type="Proteomes" id="UP000789739">
    <property type="component" value="Unassembled WGS sequence"/>
</dbReference>
<proteinExistence type="predicted"/>